<dbReference type="AlphaFoldDB" id="A0A3F3MSF1"/>
<comment type="caution">
    <text evidence="2">The sequence shown here is derived from an EMBL/GenBank/DDBJ whole genome shotgun (WGS) entry which is preliminary data.</text>
</comment>
<accession>A0A3F3MSF1</accession>
<proteinExistence type="predicted"/>
<sequence>MDKCREEFEKQKYWIGLFRDAVDFDEELGRYVLNGQRKLYAFHLDSFNEKWAIWQEAWQHQQAKVEELQRRNQILNDNIKEQGQKLVYQNEVIETQAEKLLGLRDEKAELQKMVDAALKETQFALQYVEDDMRGNHEFLKMAMIRTFKALEQALKGEG</sequence>
<evidence type="ECO:0000313" key="2">
    <source>
        <dbReference type="EMBL" id="PZM16577.1"/>
    </source>
</evidence>
<feature type="coiled-coil region" evidence="1">
    <location>
        <begin position="58"/>
        <end position="120"/>
    </location>
</feature>
<organism evidence="2 3">
    <name type="scientific">Acinetobacter baumannii</name>
    <dbReference type="NCBI Taxonomy" id="470"/>
    <lineage>
        <taxon>Bacteria</taxon>
        <taxon>Pseudomonadati</taxon>
        <taxon>Pseudomonadota</taxon>
        <taxon>Gammaproteobacteria</taxon>
        <taxon>Moraxellales</taxon>
        <taxon>Moraxellaceae</taxon>
        <taxon>Acinetobacter</taxon>
        <taxon>Acinetobacter calcoaceticus/baumannii complex</taxon>
    </lineage>
</organism>
<dbReference type="EMBL" id="QKWF01000098">
    <property type="protein sequence ID" value="PZM16577.1"/>
    <property type="molecule type" value="Genomic_DNA"/>
</dbReference>
<keyword evidence="1" id="KW-0175">Coiled coil</keyword>
<evidence type="ECO:0000313" key="3">
    <source>
        <dbReference type="Proteomes" id="UP000248662"/>
    </source>
</evidence>
<protein>
    <submittedName>
        <fullName evidence="2">Uncharacterized protein</fullName>
    </submittedName>
</protein>
<reference evidence="2 3" key="1">
    <citation type="submission" date="2018-06" db="EMBL/GenBank/DDBJ databases">
        <title>Carbapenemase-producing Acinetobacter spp. from environmental sources in an hospital from French Polynesia.</title>
        <authorList>
            <person name="Bonnin R.A."/>
            <person name="Levy M."/>
            <person name="Cuzon G."/>
            <person name="Dortet L."/>
            <person name="Naas T."/>
        </authorList>
    </citation>
    <scope>NUCLEOTIDE SEQUENCE [LARGE SCALE GENOMIC DNA]</scope>
    <source>
        <strain evidence="2 3">R10</strain>
    </source>
</reference>
<dbReference type="Proteomes" id="UP000248662">
    <property type="component" value="Unassembled WGS sequence"/>
</dbReference>
<dbReference type="RefSeq" id="WP_111034449.1">
    <property type="nucleotide sequence ID" value="NZ_QKWF01000098.1"/>
</dbReference>
<evidence type="ECO:0000256" key="1">
    <source>
        <dbReference type="SAM" id="Coils"/>
    </source>
</evidence>
<gene>
    <name evidence="2" type="ORF">DOL94_10395</name>
</gene>
<name>A0A3F3MSF1_ACIBA</name>